<dbReference type="PANTHER" id="PTHR48106">
    <property type="entry name" value="QUINONE OXIDOREDUCTASE PIG3-RELATED"/>
    <property type="match status" value="1"/>
</dbReference>
<evidence type="ECO:0000256" key="1">
    <source>
        <dbReference type="ARBA" id="ARBA00022857"/>
    </source>
</evidence>
<dbReference type="Pfam" id="PF00107">
    <property type="entry name" value="ADH_zinc_N"/>
    <property type="match status" value="1"/>
</dbReference>
<evidence type="ECO:0000256" key="2">
    <source>
        <dbReference type="ARBA" id="ARBA00023002"/>
    </source>
</evidence>
<dbReference type="GO" id="GO:0016651">
    <property type="term" value="F:oxidoreductase activity, acting on NAD(P)H"/>
    <property type="evidence" value="ECO:0007669"/>
    <property type="project" value="TreeGrafter"/>
</dbReference>
<protein>
    <submittedName>
        <fullName evidence="4">Alcohol dehydrogenase</fullName>
    </submittedName>
</protein>
<dbReference type="InterPro" id="IPR036291">
    <property type="entry name" value="NAD(P)-bd_dom_sf"/>
</dbReference>
<dbReference type="AlphaFoldDB" id="A0AA37VWY4"/>
<evidence type="ECO:0000313" key="5">
    <source>
        <dbReference type="Proteomes" id="UP001161422"/>
    </source>
</evidence>
<dbReference type="Gene3D" id="3.40.50.720">
    <property type="entry name" value="NAD(P)-binding Rossmann-like Domain"/>
    <property type="match status" value="1"/>
</dbReference>
<evidence type="ECO:0000259" key="3">
    <source>
        <dbReference type="SMART" id="SM00829"/>
    </source>
</evidence>
<organism evidence="4 5">
    <name type="scientific">Paraferrimonas sedimenticola</name>
    <dbReference type="NCBI Taxonomy" id="375674"/>
    <lineage>
        <taxon>Bacteria</taxon>
        <taxon>Pseudomonadati</taxon>
        <taxon>Pseudomonadota</taxon>
        <taxon>Gammaproteobacteria</taxon>
        <taxon>Alteromonadales</taxon>
        <taxon>Ferrimonadaceae</taxon>
        <taxon>Paraferrimonas</taxon>
    </lineage>
</organism>
<dbReference type="SUPFAM" id="SSF51735">
    <property type="entry name" value="NAD(P)-binding Rossmann-fold domains"/>
    <property type="match status" value="1"/>
</dbReference>
<accession>A0AA37VWY4</accession>
<dbReference type="GO" id="GO:0070402">
    <property type="term" value="F:NADPH binding"/>
    <property type="evidence" value="ECO:0007669"/>
    <property type="project" value="TreeGrafter"/>
</dbReference>
<reference evidence="4" key="1">
    <citation type="journal article" date="2014" name="Int. J. Syst. Evol. Microbiol.">
        <title>Complete genome sequence of Corynebacterium casei LMG S-19264T (=DSM 44701T), isolated from a smear-ripened cheese.</title>
        <authorList>
            <consortium name="US DOE Joint Genome Institute (JGI-PGF)"/>
            <person name="Walter F."/>
            <person name="Albersmeier A."/>
            <person name="Kalinowski J."/>
            <person name="Ruckert C."/>
        </authorList>
    </citation>
    <scope>NUCLEOTIDE SEQUENCE</scope>
    <source>
        <strain evidence="4">NBRC 101628</strain>
    </source>
</reference>
<dbReference type="Gene3D" id="3.90.180.10">
    <property type="entry name" value="Medium-chain alcohol dehydrogenases, catalytic domain"/>
    <property type="match status" value="1"/>
</dbReference>
<feature type="domain" description="Enoyl reductase (ER)" evidence="3">
    <location>
        <begin position="13"/>
        <end position="328"/>
    </location>
</feature>
<dbReference type="InterPro" id="IPR013154">
    <property type="entry name" value="ADH-like_N"/>
</dbReference>
<keyword evidence="5" id="KW-1185">Reference proteome</keyword>
<sequence>MTISMRAVTFNPNHDTFQLVEIERPSAGEGDVLIKVDACGLNPVDAKIALWKSMAPSMDANWVAGLDVSGHIVELGAGVSQWRIGDRVLCHGNMFRPCGGFAEYSVQAADTLVKHPNVAADVAAATPCAGWTAWRALFDKLRIEEHDAILITGGSGGVGSFAVQIAAEVGLSTIIASCSAANVEFVRSLGATEVVDYHSESVTERVLQITHQMGVPIALDTVGPDNDIAAANALGFEGQLVELVDTVRPLSYHEAFMKGLSFHQLSLGAGHRNGDAAKAQLVASGTAFSLWLERGRLRVPQLQSIDIESVPQAMEQMLQQRTVGKIVMSLEDGA</sequence>
<name>A0AA37VWY4_9GAMM</name>
<dbReference type="EMBL" id="BSNC01000001">
    <property type="protein sequence ID" value="GLP95125.1"/>
    <property type="molecule type" value="Genomic_DNA"/>
</dbReference>
<dbReference type="SUPFAM" id="SSF50129">
    <property type="entry name" value="GroES-like"/>
    <property type="match status" value="1"/>
</dbReference>
<dbReference type="InterPro" id="IPR011032">
    <property type="entry name" value="GroES-like_sf"/>
</dbReference>
<dbReference type="InterPro" id="IPR013149">
    <property type="entry name" value="ADH-like_C"/>
</dbReference>
<dbReference type="Pfam" id="PF08240">
    <property type="entry name" value="ADH_N"/>
    <property type="match status" value="1"/>
</dbReference>
<keyword evidence="2" id="KW-0560">Oxidoreductase</keyword>
<dbReference type="PANTHER" id="PTHR48106:SF18">
    <property type="entry name" value="QUINONE OXIDOREDUCTASE PIG3"/>
    <property type="match status" value="1"/>
</dbReference>
<evidence type="ECO:0000313" key="4">
    <source>
        <dbReference type="EMBL" id="GLP95125.1"/>
    </source>
</evidence>
<comment type="caution">
    <text evidence="4">The sequence shown here is derived from an EMBL/GenBank/DDBJ whole genome shotgun (WGS) entry which is preliminary data.</text>
</comment>
<dbReference type="InterPro" id="IPR020843">
    <property type="entry name" value="ER"/>
</dbReference>
<reference evidence="4" key="2">
    <citation type="submission" date="2023-01" db="EMBL/GenBank/DDBJ databases">
        <title>Draft genome sequence of Paraferrimonas sedimenticola strain NBRC 101628.</title>
        <authorList>
            <person name="Sun Q."/>
            <person name="Mori K."/>
        </authorList>
    </citation>
    <scope>NUCLEOTIDE SEQUENCE</scope>
    <source>
        <strain evidence="4">NBRC 101628</strain>
    </source>
</reference>
<proteinExistence type="predicted"/>
<dbReference type="Proteomes" id="UP001161422">
    <property type="component" value="Unassembled WGS sequence"/>
</dbReference>
<gene>
    <name evidence="4" type="ORF">GCM10007895_04310</name>
</gene>
<keyword evidence="1" id="KW-0521">NADP</keyword>
<dbReference type="SMART" id="SM00829">
    <property type="entry name" value="PKS_ER"/>
    <property type="match status" value="1"/>
</dbReference>